<accession>A0A078B9R2</accession>
<dbReference type="SUPFAM" id="SSF55729">
    <property type="entry name" value="Acyl-CoA N-acyltransferases (Nat)"/>
    <property type="match status" value="1"/>
</dbReference>
<evidence type="ECO:0008006" key="3">
    <source>
        <dbReference type="Google" id="ProtNLM"/>
    </source>
</evidence>
<reference evidence="1 2" key="1">
    <citation type="submission" date="2014-06" db="EMBL/GenBank/DDBJ databases">
        <authorList>
            <person name="Swart Estienne"/>
        </authorList>
    </citation>
    <scope>NUCLEOTIDE SEQUENCE [LARGE SCALE GENOMIC DNA]</scope>
    <source>
        <strain evidence="1 2">130c</strain>
    </source>
</reference>
<dbReference type="Proteomes" id="UP000039865">
    <property type="component" value="Unassembled WGS sequence"/>
</dbReference>
<dbReference type="EMBL" id="CCKQ01018055">
    <property type="protein sequence ID" value="CDW89992.1"/>
    <property type="molecule type" value="Genomic_DNA"/>
</dbReference>
<organism evidence="1 2">
    <name type="scientific">Stylonychia lemnae</name>
    <name type="common">Ciliate</name>
    <dbReference type="NCBI Taxonomy" id="5949"/>
    <lineage>
        <taxon>Eukaryota</taxon>
        <taxon>Sar</taxon>
        <taxon>Alveolata</taxon>
        <taxon>Ciliophora</taxon>
        <taxon>Intramacronucleata</taxon>
        <taxon>Spirotrichea</taxon>
        <taxon>Stichotrichia</taxon>
        <taxon>Sporadotrichida</taxon>
        <taxon>Oxytrichidae</taxon>
        <taxon>Stylonychinae</taxon>
        <taxon>Stylonychia</taxon>
    </lineage>
</organism>
<dbReference type="AlphaFoldDB" id="A0A078B9R2"/>
<evidence type="ECO:0000313" key="2">
    <source>
        <dbReference type="Proteomes" id="UP000039865"/>
    </source>
</evidence>
<protein>
    <recommendedName>
        <fullName evidence="3">N-acetyltransferase domain-containing protein</fullName>
    </recommendedName>
</protein>
<dbReference type="Gene3D" id="3.40.630.30">
    <property type="match status" value="1"/>
</dbReference>
<dbReference type="InterPro" id="IPR016181">
    <property type="entry name" value="Acyl_CoA_acyltransferase"/>
</dbReference>
<gene>
    <name evidence="1" type="primary">Contig11725.g12539</name>
    <name evidence="1" type="ORF">STYLEM_19132</name>
</gene>
<dbReference type="InParanoid" id="A0A078B9R2"/>
<evidence type="ECO:0000313" key="1">
    <source>
        <dbReference type="EMBL" id="CDW89992.1"/>
    </source>
</evidence>
<keyword evidence="2" id="KW-1185">Reference proteome</keyword>
<proteinExistence type="predicted"/>
<name>A0A078B9R2_STYLE</name>
<sequence>MDYKRDDQSLNGIVIRKIQSEKEIVEAMQMRLDVLKVLPAYKNVNLEDYYEVEIEGALNIYRNGIAYAAFNEQQQLISFALTFDLTFEPISNLQKQFFDDGIVSFIRNDARKILNPKPGQYSYIGYGATRKDYRNLHLTSRIGLMLLKENYSQGFKYIVAIASSKQGYEIGRSFGGKIINQYNFNGDAAKIQILEKQQTFYNQNEKMKEKVITKFLLMSEFKKIEPLINFGKL</sequence>